<sequence>MEYNPFPDKHEHHWTDADLIDHELEAASEEERDISDAAARVIASQWHGGQASDLYSFVSTGEISDGIQIELAREIADAEEPDRDHLAALSRYLMNREDTGAVEGWSDLWLQAPDTEREPGDNCAACGNHWSSPHSPECPLNTDEPETTPTSAYIELFGDDPALLAQFNERYLGTFASLAAYAQAIISGGDMLRALDEAPIPDDLREYIHFDYAALGKAWEVAGEIVTAETDDGRIYVFSKRA</sequence>
<evidence type="ECO:0000313" key="2">
    <source>
        <dbReference type="Proteomes" id="UP000325466"/>
    </source>
</evidence>
<evidence type="ECO:0008006" key="3">
    <source>
        <dbReference type="Google" id="ProtNLM"/>
    </source>
</evidence>
<gene>
    <name evidence="1" type="ORF">RAJCM14343_4762</name>
</gene>
<proteinExistence type="predicted"/>
<dbReference type="InterPro" id="IPR009899">
    <property type="entry name" value="ArdA"/>
</dbReference>
<comment type="caution">
    <text evidence="1">The sequence shown here is derived from an EMBL/GenBank/DDBJ whole genome shotgun (WGS) entry which is preliminary data.</text>
</comment>
<keyword evidence="2" id="KW-1185">Reference proteome</keyword>
<dbReference type="RefSeq" id="WP_043801925.1">
    <property type="nucleotide sequence ID" value="NZ_BAAAYP010000039.1"/>
</dbReference>
<accession>A0ABQ0YT96</accession>
<dbReference type="Pfam" id="PF07275">
    <property type="entry name" value="ArdA"/>
    <property type="match status" value="1"/>
</dbReference>
<protein>
    <recommendedName>
        <fullName evidence="3">Antirestriction protein ArdA</fullName>
    </recommendedName>
</protein>
<evidence type="ECO:0000313" key="1">
    <source>
        <dbReference type="EMBL" id="GES39489.1"/>
    </source>
</evidence>
<reference evidence="1 2" key="1">
    <citation type="journal article" date="2018" name="Biodegradation">
        <title>1,4-Dioxane degradation characteristics of Rhodococcus aetherivorans JCM 14343.</title>
        <authorList>
            <person name="Inoue D."/>
            <person name="Tsunoda T."/>
            <person name="Yamamoto N."/>
            <person name="Ike M."/>
            <person name="Sei K."/>
        </authorList>
    </citation>
    <scope>NUCLEOTIDE SEQUENCE [LARGE SCALE GENOMIC DNA]</scope>
    <source>
        <strain evidence="1 2">JCM 14343</strain>
    </source>
</reference>
<organism evidence="1 2">
    <name type="scientific">Rhodococcus aetherivorans</name>
    <dbReference type="NCBI Taxonomy" id="191292"/>
    <lineage>
        <taxon>Bacteria</taxon>
        <taxon>Bacillati</taxon>
        <taxon>Actinomycetota</taxon>
        <taxon>Actinomycetes</taxon>
        <taxon>Mycobacteriales</taxon>
        <taxon>Nocardiaceae</taxon>
        <taxon>Rhodococcus</taxon>
    </lineage>
</organism>
<dbReference type="EMBL" id="BLAH01000117">
    <property type="protein sequence ID" value="GES39489.1"/>
    <property type="molecule type" value="Genomic_DNA"/>
</dbReference>
<name>A0ABQ0YT96_9NOCA</name>
<dbReference type="Proteomes" id="UP000325466">
    <property type="component" value="Unassembled WGS sequence"/>
</dbReference>